<dbReference type="InterPro" id="IPR048792">
    <property type="entry name" value="CarD_C"/>
</dbReference>
<dbReference type="Gene3D" id="2.40.10.170">
    <property type="match status" value="1"/>
</dbReference>
<sequence length="171" mass="20026">MNAKKNIEFKIGEVVVYPKHGVGEIISTETMEIANIKTRFYVVKMEQSKLTIRVPLDKKHEVGLRKISSKKVIEEVFNILKLRPKIRRIMWSRRAQEYDTKIFSGDPIKIGEVVRDLFRKNSQPEQSYSERQMFQVALERLAREVAAVEKTDYFQATEKIETTLYNKQICG</sequence>
<dbReference type="Pfam" id="PF21095">
    <property type="entry name" value="CarD_C"/>
    <property type="match status" value="1"/>
</dbReference>
<dbReference type="SMART" id="SM01058">
    <property type="entry name" value="CarD_TRCF"/>
    <property type="match status" value="1"/>
</dbReference>
<dbReference type="Gene3D" id="1.20.58.1290">
    <property type="entry name" value="CarD-like, C-terminal domain"/>
    <property type="match status" value="1"/>
</dbReference>
<dbReference type="InterPro" id="IPR042215">
    <property type="entry name" value="CarD-like_C"/>
</dbReference>
<evidence type="ECO:0000313" key="2">
    <source>
        <dbReference type="EMBL" id="SVB77834.1"/>
    </source>
</evidence>
<dbReference type="SUPFAM" id="SSF141259">
    <property type="entry name" value="CarD-like"/>
    <property type="match status" value="1"/>
</dbReference>
<evidence type="ECO:0000259" key="1">
    <source>
        <dbReference type="SMART" id="SM01058"/>
    </source>
</evidence>
<dbReference type="GO" id="GO:0009303">
    <property type="term" value="P:rRNA transcription"/>
    <property type="evidence" value="ECO:0007669"/>
    <property type="project" value="TreeGrafter"/>
</dbReference>
<proteinExistence type="predicted"/>
<dbReference type="InterPro" id="IPR052531">
    <property type="entry name" value="CarD-like_regulator"/>
</dbReference>
<feature type="domain" description="CarD-like/TRCF RNAP-interacting" evidence="1">
    <location>
        <begin position="8"/>
        <end position="118"/>
    </location>
</feature>
<protein>
    <recommendedName>
        <fullName evidence="1">CarD-like/TRCF RNAP-interacting domain-containing protein</fullName>
    </recommendedName>
</protein>
<gene>
    <name evidence="2" type="ORF">METZ01_LOCUS230688</name>
</gene>
<accession>A0A382GSM4</accession>
<dbReference type="InterPro" id="IPR003711">
    <property type="entry name" value="CarD-like/TRCF_RID"/>
</dbReference>
<organism evidence="2">
    <name type="scientific">marine metagenome</name>
    <dbReference type="NCBI Taxonomy" id="408172"/>
    <lineage>
        <taxon>unclassified sequences</taxon>
        <taxon>metagenomes</taxon>
        <taxon>ecological metagenomes</taxon>
    </lineage>
</organism>
<dbReference type="Pfam" id="PF02559">
    <property type="entry name" value="CarD_TRCF_RID"/>
    <property type="match status" value="1"/>
</dbReference>
<dbReference type="PANTHER" id="PTHR38447:SF1">
    <property type="entry name" value="RNA POLYMERASE-BINDING TRANSCRIPTION FACTOR CARD"/>
    <property type="match status" value="1"/>
</dbReference>
<dbReference type="InterPro" id="IPR036101">
    <property type="entry name" value="CarD-like/TRCF_RID_sf"/>
</dbReference>
<name>A0A382GSM4_9ZZZZ</name>
<dbReference type="AlphaFoldDB" id="A0A382GSM4"/>
<dbReference type="PANTHER" id="PTHR38447">
    <property type="entry name" value="TRANSCRIPTION FACTOR YDEB-RELATED"/>
    <property type="match status" value="1"/>
</dbReference>
<dbReference type="EMBL" id="UINC01057070">
    <property type="protein sequence ID" value="SVB77834.1"/>
    <property type="molecule type" value="Genomic_DNA"/>
</dbReference>
<reference evidence="2" key="1">
    <citation type="submission" date="2018-05" db="EMBL/GenBank/DDBJ databases">
        <authorList>
            <person name="Lanie J.A."/>
            <person name="Ng W.-L."/>
            <person name="Kazmierczak K.M."/>
            <person name="Andrzejewski T.M."/>
            <person name="Davidsen T.M."/>
            <person name="Wayne K.J."/>
            <person name="Tettelin H."/>
            <person name="Glass J.I."/>
            <person name="Rusch D."/>
            <person name="Podicherti R."/>
            <person name="Tsui H.-C.T."/>
            <person name="Winkler M.E."/>
        </authorList>
    </citation>
    <scope>NUCLEOTIDE SEQUENCE</scope>
</reference>